<keyword evidence="3" id="KW-1185">Reference proteome</keyword>
<feature type="region of interest" description="Disordered" evidence="1">
    <location>
        <begin position="47"/>
        <end position="85"/>
    </location>
</feature>
<comment type="caution">
    <text evidence="2">The sequence shown here is derived from an EMBL/GenBank/DDBJ whole genome shotgun (WGS) entry which is preliminary data.</text>
</comment>
<name>A0ABS5UC74_9BACT</name>
<accession>A0ABS5UC74</accession>
<reference evidence="2 3" key="1">
    <citation type="submission" date="2021-05" db="EMBL/GenBank/DDBJ databases">
        <title>The draft genome of Geobacter chapellei DSM 13688.</title>
        <authorList>
            <person name="Xu Z."/>
            <person name="Masuda Y."/>
            <person name="Itoh H."/>
            <person name="Senoo K."/>
        </authorList>
    </citation>
    <scope>NUCLEOTIDE SEQUENCE [LARGE SCALE GENOMIC DNA]</scope>
    <source>
        <strain evidence="2 3">DSM 13688</strain>
    </source>
</reference>
<proteinExistence type="predicted"/>
<sequence length="85" mass="8818">MPANNEDLHGNVPESCTVALLLIDVINDMEWEGGEALAERALPMAKADRSAQGAGQGSGISGHLRQRQFRPLEVGLSPGGAALPG</sequence>
<evidence type="ECO:0000313" key="2">
    <source>
        <dbReference type="EMBL" id="MBT1073251.1"/>
    </source>
</evidence>
<evidence type="ECO:0000313" key="3">
    <source>
        <dbReference type="Proteomes" id="UP000784128"/>
    </source>
</evidence>
<evidence type="ECO:0000256" key="1">
    <source>
        <dbReference type="SAM" id="MobiDB-lite"/>
    </source>
</evidence>
<gene>
    <name evidence="2" type="ORF">KJB30_15765</name>
</gene>
<dbReference type="RefSeq" id="WP_214301111.1">
    <property type="nucleotide sequence ID" value="NZ_JAHDYS010000019.1"/>
</dbReference>
<dbReference type="Proteomes" id="UP000784128">
    <property type="component" value="Unassembled WGS sequence"/>
</dbReference>
<organism evidence="2 3">
    <name type="scientific">Pelotalea chapellei</name>
    <dbReference type="NCBI Taxonomy" id="44671"/>
    <lineage>
        <taxon>Bacteria</taxon>
        <taxon>Pseudomonadati</taxon>
        <taxon>Thermodesulfobacteriota</taxon>
        <taxon>Desulfuromonadia</taxon>
        <taxon>Geobacterales</taxon>
        <taxon>Geobacteraceae</taxon>
        <taxon>Pelotalea</taxon>
    </lineage>
</organism>
<protein>
    <submittedName>
        <fullName evidence="2">Uncharacterized protein</fullName>
    </submittedName>
</protein>
<dbReference type="EMBL" id="JAHDYS010000019">
    <property type="protein sequence ID" value="MBT1073251.1"/>
    <property type="molecule type" value="Genomic_DNA"/>
</dbReference>